<reference evidence="10" key="1">
    <citation type="submission" date="2022-07" db="EMBL/GenBank/DDBJ databases">
        <title>Ectorhizobium quercum gen.nov., sp. nov.</title>
        <authorList>
            <person name="Ma T."/>
            <person name="Li Y."/>
        </authorList>
    </citation>
    <scope>NUCLEOTIDE SEQUENCE</scope>
    <source>
        <strain evidence="10">BDR2-2</strain>
    </source>
</reference>
<feature type="transmembrane region" description="Helical" evidence="8">
    <location>
        <begin position="68"/>
        <end position="87"/>
    </location>
</feature>
<feature type="transmembrane region" description="Helical" evidence="8">
    <location>
        <begin position="188"/>
        <end position="212"/>
    </location>
</feature>
<dbReference type="CDD" id="cd06261">
    <property type="entry name" value="TM_PBP2"/>
    <property type="match status" value="1"/>
</dbReference>
<evidence type="ECO:0000256" key="2">
    <source>
        <dbReference type="ARBA" id="ARBA00022448"/>
    </source>
</evidence>
<keyword evidence="11" id="KW-1185">Reference proteome</keyword>
<accession>A0AAE3MXL0</accession>
<evidence type="ECO:0000256" key="7">
    <source>
        <dbReference type="ARBA" id="ARBA00023136"/>
    </source>
</evidence>
<keyword evidence="6 8" id="KW-1133">Transmembrane helix</keyword>
<feature type="transmembrane region" description="Helical" evidence="8">
    <location>
        <begin position="99"/>
        <end position="126"/>
    </location>
</feature>
<evidence type="ECO:0000256" key="5">
    <source>
        <dbReference type="ARBA" id="ARBA00022692"/>
    </source>
</evidence>
<dbReference type="GO" id="GO:0055085">
    <property type="term" value="P:transmembrane transport"/>
    <property type="evidence" value="ECO:0007669"/>
    <property type="project" value="InterPro"/>
</dbReference>
<dbReference type="EMBL" id="JANFPI010000001">
    <property type="protein sequence ID" value="MCX8995939.1"/>
    <property type="molecule type" value="Genomic_DNA"/>
</dbReference>
<dbReference type="AlphaFoldDB" id="A0AAE3MXL0"/>
<comment type="caution">
    <text evidence="10">The sequence shown here is derived from an EMBL/GenBank/DDBJ whole genome shotgun (WGS) entry which is preliminary data.</text>
</comment>
<organism evidence="10 11">
    <name type="scientific">Ectorhizobium quercum</name>
    <dbReference type="NCBI Taxonomy" id="2965071"/>
    <lineage>
        <taxon>Bacteria</taxon>
        <taxon>Pseudomonadati</taxon>
        <taxon>Pseudomonadota</taxon>
        <taxon>Alphaproteobacteria</taxon>
        <taxon>Hyphomicrobiales</taxon>
        <taxon>Rhizobiaceae</taxon>
        <taxon>Ectorhizobium</taxon>
    </lineage>
</organism>
<proteinExistence type="inferred from homology"/>
<dbReference type="Pfam" id="PF00528">
    <property type="entry name" value="BPD_transp_1"/>
    <property type="match status" value="1"/>
</dbReference>
<dbReference type="RefSeq" id="WP_306409701.1">
    <property type="nucleotide sequence ID" value="NZ_JANFPI010000001.1"/>
</dbReference>
<evidence type="ECO:0000256" key="3">
    <source>
        <dbReference type="ARBA" id="ARBA00022475"/>
    </source>
</evidence>
<evidence type="ECO:0000256" key="1">
    <source>
        <dbReference type="ARBA" id="ARBA00004429"/>
    </source>
</evidence>
<dbReference type="SUPFAM" id="SSF161098">
    <property type="entry name" value="MetI-like"/>
    <property type="match status" value="1"/>
</dbReference>
<keyword evidence="2 8" id="KW-0813">Transport</keyword>
<gene>
    <name evidence="10" type="ORF">NOF55_02360</name>
</gene>
<keyword evidence="5 8" id="KW-0812">Transmembrane</keyword>
<evidence type="ECO:0000256" key="6">
    <source>
        <dbReference type="ARBA" id="ARBA00022989"/>
    </source>
</evidence>
<feature type="transmembrane region" description="Helical" evidence="8">
    <location>
        <begin position="232"/>
        <end position="252"/>
    </location>
</feature>
<feature type="domain" description="ABC transmembrane type-1" evidence="9">
    <location>
        <begin position="64"/>
        <end position="252"/>
    </location>
</feature>
<dbReference type="PROSITE" id="PS50928">
    <property type="entry name" value="ABC_TM1"/>
    <property type="match status" value="1"/>
</dbReference>
<dbReference type="InterPro" id="IPR035906">
    <property type="entry name" value="MetI-like_sf"/>
</dbReference>
<evidence type="ECO:0000313" key="10">
    <source>
        <dbReference type="EMBL" id="MCX8995939.1"/>
    </source>
</evidence>
<sequence length="264" mass="28198">MVSRFLSFLKIVVVIASLAFLLAPVVLVFPMSLSADSFIAWPPSGWSLRWYVALVENEAMVEAFKNSFLLASIVTVLTLLIATPAAVALARSRFIGSEVLLSVFTAPLLLPSIVLGLAILIIFVGYGLVGSWPGMIVGHLVLTLPYALRVLITGLKTLPPSLEDAAATLGAHPLTVFRRVTLPLMMPALVACSALAFIISFDEVVVSLFISGTQLKLLPVVLYNYVESRSDPLVAAASALMVTGTLLLVLVIERAVGLRRTVGK</sequence>
<dbReference type="Proteomes" id="UP001208771">
    <property type="component" value="Unassembled WGS sequence"/>
</dbReference>
<name>A0AAE3MXL0_9HYPH</name>
<dbReference type="PANTHER" id="PTHR43357:SF4">
    <property type="entry name" value="INNER MEMBRANE ABC TRANSPORTER PERMEASE PROTEIN YDCV"/>
    <property type="match status" value="1"/>
</dbReference>
<evidence type="ECO:0000256" key="8">
    <source>
        <dbReference type="RuleBase" id="RU363032"/>
    </source>
</evidence>
<comment type="similarity">
    <text evidence="8">Belongs to the binding-protein-dependent transport system permease family.</text>
</comment>
<dbReference type="PANTHER" id="PTHR43357">
    <property type="entry name" value="INNER MEMBRANE ABC TRANSPORTER PERMEASE PROTEIN YDCV"/>
    <property type="match status" value="1"/>
</dbReference>
<evidence type="ECO:0000313" key="11">
    <source>
        <dbReference type="Proteomes" id="UP001208771"/>
    </source>
</evidence>
<comment type="subcellular location">
    <subcellularLocation>
        <location evidence="1">Cell inner membrane</location>
        <topology evidence="1">Multi-pass membrane protein</topology>
    </subcellularLocation>
    <subcellularLocation>
        <location evidence="8">Cell membrane</location>
        <topology evidence="8">Multi-pass membrane protein</topology>
    </subcellularLocation>
</comment>
<keyword evidence="4" id="KW-0997">Cell inner membrane</keyword>
<dbReference type="Gene3D" id="1.10.3720.10">
    <property type="entry name" value="MetI-like"/>
    <property type="match status" value="1"/>
</dbReference>
<protein>
    <submittedName>
        <fullName evidence="10">ABC transporter permease</fullName>
    </submittedName>
</protein>
<feature type="transmembrane region" description="Helical" evidence="8">
    <location>
        <begin position="132"/>
        <end position="152"/>
    </location>
</feature>
<dbReference type="GO" id="GO:0005886">
    <property type="term" value="C:plasma membrane"/>
    <property type="evidence" value="ECO:0007669"/>
    <property type="project" value="UniProtKB-SubCell"/>
</dbReference>
<keyword evidence="7 8" id="KW-0472">Membrane</keyword>
<evidence type="ECO:0000256" key="4">
    <source>
        <dbReference type="ARBA" id="ARBA00022519"/>
    </source>
</evidence>
<evidence type="ECO:0000259" key="9">
    <source>
        <dbReference type="PROSITE" id="PS50928"/>
    </source>
</evidence>
<keyword evidence="3" id="KW-1003">Cell membrane</keyword>
<dbReference type="InterPro" id="IPR000515">
    <property type="entry name" value="MetI-like"/>
</dbReference>